<accession>A0A9P6ILQ9</accession>
<feature type="transmembrane region" description="Helical" evidence="5">
    <location>
        <begin position="98"/>
        <end position="122"/>
    </location>
</feature>
<dbReference type="InterPro" id="IPR051415">
    <property type="entry name" value="LAAT-1"/>
</dbReference>
<comment type="subcellular location">
    <subcellularLocation>
        <location evidence="1">Membrane</location>
        <topology evidence="1">Multi-pass membrane protein</topology>
    </subcellularLocation>
</comment>
<evidence type="ECO:0000313" key="6">
    <source>
        <dbReference type="EMBL" id="KAF9937117.1"/>
    </source>
</evidence>
<feature type="transmembrane region" description="Helical" evidence="5">
    <location>
        <begin position="128"/>
        <end position="148"/>
    </location>
</feature>
<protein>
    <recommendedName>
        <fullName evidence="8">PQ-loop repeat-containing protein</fullName>
    </recommendedName>
</protein>
<dbReference type="Pfam" id="PF04193">
    <property type="entry name" value="PQ-loop"/>
    <property type="match status" value="2"/>
</dbReference>
<gene>
    <name evidence="6" type="ORF">BGZ65_001780</name>
</gene>
<dbReference type="PANTHER" id="PTHR16201">
    <property type="entry name" value="SEVEN TRANSMEMBRANE PROTEIN 1-RELATED"/>
    <property type="match status" value="1"/>
</dbReference>
<dbReference type="Gene3D" id="1.20.1280.290">
    <property type="match status" value="2"/>
</dbReference>
<reference evidence="6" key="1">
    <citation type="journal article" date="2020" name="Fungal Divers.">
        <title>Resolving the Mortierellaceae phylogeny through synthesis of multi-gene phylogenetics and phylogenomics.</title>
        <authorList>
            <person name="Vandepol N."/>
            <person name="Liber J."/>
            <person name="Desiro A."/>
            <person name="Na H."/>
            <person name="Kennedy M."/>
            <person name="Barry K."/>
            <person name="Grigoriev I.V."/>
            <person name="Miller A.N."/>
            <person name="O'Donnell K."/>
            <person name="Stajich J.E."/>
            <person name="Bonito G."/>
        </authorList>
    </citation>
    <scope>NUCLEOTIDE SEQUENCE</scope>
    <source>
        <strain evidence="6">MES-2147</strain>
    </source>
</reference>
<dbReference type="InterPro" id="IPR006603">
    <property type="entry name" value="PQ-loop_rpt"/>
</dbReference>
<evidence type="ECO:0000256" key="3">
    <source>
        <dbReference type="ARBA" id="ARBA00022989"/>
    </source>
</evidence>
<keyword evidence="3 5" id="KW-1133">Transmembrane helix</keyword>
<evidence type="ECO:0000313" key="7">
    <source>
        <dbReference type="Proteomes" id="UP000749646"/>
    </source>
</evidence>
<keyword evidence="2 5" id="KW-0812">Transmembrane</keyword>
<feature type="non-terminal residue" evidence="6">
    <location>
        <position position="206"/>
    </location>
</feature>
<comment type="caution">
    <text evidence="6">The sequence shown here is derived from an EMBL/GenBank/DDBJ whole genome shotgun (WGS) entry which is preliminary data.</text>
</comment>
<evidence type="ECO:0000256" key="4">
    <source>
        <dbReference type="ARBA" id="ARBA00023136"/>
    </source>
</evidence>
<evidence type="ECO:0000256" key="5">
    <source>
        <dbReference type="SAM" id="Phobius"/>
    </source>
</evidence>
<dbReference type="Proteomes" id="UP000749646">
    <property type="component" value="Unassembled WGS sequence"/>
</dbReference>
<evidence type="ECO:0000256" key="1">
    <source>
        <dbReference type="ARBA" id="ARBA00004141"/>
    </source>
</evidence>
<keyword evidence="7" id="KW-1185">Reference proteome</keyword>
<organism evidence="6 7">
    <name type="scientific">Modicella reniformis</name>
    <dbReference type="NCBI Taxonomy" id="1440133"/>
    <lineage>
        <taxon>Eukaryota</taxon>
        <taxon>Fungi</taxon>
        <taxon>Fungi incertae sedis</taxon>
        <taxon>Mucoromycota</taxon>
        <taxon>Mortierellomycotina</taxon>
        <taxon>Mortierellomycetes</taxon>
        <taxon>Mortierellales</taxon>
        <taxon>Mortierellaceae</taxon>
        <taxon>Modicella</taxon>
    </lineage>
</organism>
<proteinExistence type="predicted"/>
<dbReference type="AlphaFoldDB" id="A0A9P6ILQ9"/>
<evidence type="ECO:0008006" key="8">
    <source>
        <dbReference type="Google" id="ProtNLM"/>
    </source>
</evidence>
<dbReference type="GO" id="GO:0016020">
    <property type="term" value="C:membrane"/>
    <property type="evidence" value="ECO:0007669"/>
    <property type="project" value="UniProtKB-SubCell"/>
</dbReference>
<name>A0A9P6ILQ9_9FUNG</name>
<feature type="transmembrane region" description="Helical" evidence="5">
    <location>
        <begin position="45"/>
        <end position="61"/>
    </location>
</feature>
<feature type="transmembrane region" description="Helical" evidence="5">
    <location>
        <begin position="160"/>
        <end position="184"/>
    </location>
</feature>
<keyword evidence="4 5" id="KW-0472">Membrane</keyword>
<dbReference type="EMBL" id="JAAAHW010009715">
    <property type="protein sequence ID" value="KAF9937117.1"/>
    <property type="molecule type" value="Genomic_DNA"/>
</dbReference>
<evidence type="ECO:0000256" key="2">
    <source>
        <dbReference type="ARBA" id="ARBA00022692"/>
    </source>
</evidence>
<dbReference type="SMART" id="SM00679">
    <property type="entry name" value="CTNS"/>
    <property type="match status" value="2"/>
</dbReference>
<dbReference type="PANTHER" id="PTHR16201:SF37">
    <property type="entry name" value="PQ-LOOP REPEAT-CONTAINING PROTEIN"/>
    <property type="match status" value="1"/>
</dbReference>
<sequence>MPTAKVILENVFGMLGIIFWSFQLLPQIIDNYKAKTTEGLSSSMFLLWTLASLGFGSYGIVEHLSIPIIVQPHLFGFFSTICYLQCMYYRQKTSRQKTFFISVGMFVLLAGIEVGAIFATLAGVNHNVFGTMDAAGALPVVLLFLGFLPQYTDFLRNHSVQGVSMVFITADAAGSIFSLISLALRDEFDLLAAMNYVIVLSCDLVV</sequence>
<feature type="transmembrane region" description="Helical" evidence="5">
    <location>
        <begin position="6"/>
        <end position="25"/>
    </location>
</feature>
<dbReference type="OrthoDB" id="407617at2759"/>